<protein>
    <recommendedName>
        <fullName evidence="7">2-aminoethylphosphonate--pyruvate transaminase</fullName>
        <ecNumber evidence="7">2.6.1.37</ecNumber>
    </recommendedName>
    <alternativeName>
        <fullName evidence="7">2-aminoethylphosphonate aminotransferase</fullName>
    </alternativeName>
    <alternativeName>
        <fullName evidence="7">AEP transaminase</fullName>
        <shortName evidence="7">AEPT</shortName>
    </alternativeName>
</protein>
<comment type="similarity">
    <text evidence="7">Belongs to the class-V pyridoxal-phosphate-dependent aminotransferase family. PhnW subfamily.</text>
</comment>
<evidence type="ECO:0000313" key="9">
    <source>
        <dbReference type="EMBL" id="NIG21674.1"/>
    </source>
</evidence>
<dbReference type="PANTHER" id="PTHR42778:SF1">
    <property type="entry name" value="2-AMINOETHYLPHOSPHONATE--PYRUVATE TRANSAMINASE"/>
    <property type="match status" value="1"/>
</dbReference>
<keyword evidence="3 7" id="KW-0808">Transferase</keyword>
<evidence type="ECO:0000259" key="8">
    <source>
        <dbReference type="Pfam" id="PF00266"/>
    </source>
</evidence>
<dbReference type="NCBIfam" id="NF010006">
    <property type="entry name" value="PRK13479.1"/>
    <property type="match status" value="1"/>
</dbReference>
<feature type="modified residue" description="N6-(pyridoxal phosphate)lysine" evidence="7">
    <location>
        <position position="194"/>
    </location>
</feature>
<proteinExistence type="inferred from homology"/>
<dbReference type="InterPro" id="IPR015421">
    <property type="entry name" value="PyrdxlP-dep_Trfase_major"/>
</dbReference>
<dbReference type="InterPro" id="IPR024169">
    <property type="entry name" value="SP_NH2Trfase/AEP_transaminase"/>
</dbReference>
<keyword evidence="2 7" id="KW-0032">Aminotransferase</keyword>
<evidence type="ECO:0000256" key="2">
    <source>
        <dbReference type="ARBA" id="ARBA00022576"/>
    </source>
</evidence>
<evidence type="ECO:0000256" key="6">
    <source>
        <dbReference type="ARBA" id="ARBA00049460"/>
    </source>
</evidence>
<dbReference type="InterPro" id="IPR015422">
    <property type="entry name" value="PyrdxlP-dep_Trfase_small"/>
</dbReference>
<comment type="caution">
    <text evidence="9">The sequence shown here is derived from an EMBL/GenBank/DDBJ whole genome shotgun (WGS) entry which is preliminary data.</text>
</comment>
<sequence>MTSRNYLLLTPGPLTTSKTVKEAMLADSCTWDDDYNLGVVQTIRRQLVSLATPAAGYTSVLLQGSGSYAVEAVLGSAIGDAGKVLIVSNGAYGARMIEMASLMGIAHRAYDCGEVARPDVAEIERVLREDHSITHIAMVHCETTTGMLNPIAEVAALARQYGKIYIVDAMSSFGGIPLDVAALNIDFLISSANKCIQGVPGFGFVIARQSELEKCKGRSRSLSLDLYAQWHCMEENHGKWRFTSPTHTVLAFAQALKELAEEGGVAARHSRYRQNQLKLVAGMRQLGFETLLEDAMHSPIITAFYSPKAETYRFADFYQRLKTQGFVIYPGKVSKSDCFRIGNIGEVYAADIAGLLNAIEHAMYWKK</sequence>
<comment type="cofactor">
    <cofactor evidence="1 7">
        <name>pyridoxal 5'-phosphate</name>
        <dbReference type="ChEBI" id="CHEBI:597326"/>
    </cofactor>
</comment>
<evidence type="ECO:0000256" key="5">
    <source>
        <dbReference type="ARBA" id="ARBA00023317"/>
    </source>
</evidence>
<dbReference type="PIRSF" id="PIRSF000524">
    <property type="entry name" value="SPT"/>
    <property type="match status" value="1"/>
</dbReference>
<dbReference type="NCBIfam" id="TIGR02326">
    <property type="entry name" value="transamin_PhnW"/>
    <property type="match status" value="1"/>
</dbReference>
<dbReference type="Gene3D" id="3.90.1150.10">
    <property type="entry name" value="Aspartate Aminotransferase, domain 1"/>
    <property type="match status" value="1"/>
</dbReference>
<comment type="function">
    <text evidence="7">Involved in phosphonate degradation.</text>
</comment>
<dbReference type="Pfam" id="PF00266">
    <property type="entry name" value="Aminotran_5"/>
    <property type="match status" value="1"/>
</dbReference>
<evidence type="ECO:0000256" key="3">
    <source>
        <dbReference type="ARBA" id="ARBA00022679"/>
    </source>
</evidence>
<dbReference type="InterPro" id="IPR015424">
    <property type="entry name" value="PyrdxlP-dep_Trfase"/>
</dbReference>
<dbReference type="EC" id="2.6.1.37" evidence="7"/>
<dbReference type="Proteomes" id="UP001515780">
    <property type="component" value="Unassembled WGS sequence"/>
</dbReference>
<reference evidence="9 10" key="1">
    <citation type="journal article" date="2019" name="bioRxiv">
        <title>Bacteria contribute to plant secondary compound degradation in a generalist herbivore system.</title>
        <authorList>
            <person name="Francoeur C.B."/>
            <person name="Khadempour L."/>
            <person name="Moreira-Soto R.D."/>
            <person name="Gotting K."/>
            <person name="Book A.J."/>
            <person name="Pinto-Tomas A.A."/>
            <person name="Keefover-Ring K."/>
            <person name="Currie C.R."/>
        </authorList>
    </citation>
    <scope>NUCLEOTIDE SEQUENCE [LARGE SCALE GENOMIC DNA]</scope>
    <source>
        <strain evidence="9">Al-1710</strain>
    </source>
</reference>
<dbReference type="RefSeq" id="WP_166936215.1">
    <property type="nucleotide sequence ID" value="NZ_VWXC01000024.1"/>
</dbReference>
<dbReference type="PANTHER" id="PTHR42778">
    <property type="entry name" value="2-AMINOETHYLPHOSPHONATE--PYRUVATE TRANSAMINASE"/>
    <property type="match status" value="1"/>
</dbReference>
<name>A0ABX0S106_9GAMM</name>
<dbReference type="HAMAP" id="MF_01376">
    <property type="entry name" value="PhnW_aminotrans_5"/>
    <property type="match status" value="1"/>
</dbReference>
<keyword evidence="5 7" id="KW-0670">Pyruvate</keyword>
<evidence type="ECO:0000256" key="4">
    <source>
        <dbReference type="ARBA" id="ARBA00022898"/>
    </source>
</evidence>
<comment type="subunit">
    <text evidence="7">Homodimer.</text>
</comment>
<dbReference type="InterPro" id="IPR000192">
    <property type="entry name" value="Aminotrans_V_dom"/>
</dbReference>
<gene>
    <name evidence="7 9" type="primary">phnW</name>
    <name evidence="9" type="ORF">F3J37_23685</name>
</gene>
<feature type="domain" description="Aminotransferase class V" evidence="8">
    <location>
        <begin position="58"/>
        <end position="319"/>
    </location>
</feature>
<organism evidence="9 10">
    <name type="scientific">Candidatus Pantoea communis</name>
    <dbReference type="NCBI Taxonomy" id="2608354"/>
    <lineage>
        <taxon>Bacteria</taxon>
        <taxon>Pseudomonadati</taxon>
        <taxon>Pseudomonadota</taxon>
        <taxon>Gammaproteobacteria</taxon>
        <taxon>Enterobacterales</taxon>
        <taxon>Erwiniaceae</taxon>
        <taxon>Pantoea</taxon>
    </lineage>
</organism>
<evidence type="ECO:0000256" key="7">
    <source>
        <dbReference type="HAMAP-Rule" id="MF_01376"/>
    </source>
</evidence>
<comment type="catalytic activity">
    <reaction evidence="6 7">
        <text>(2-aminoethyl)phosphonate + pyruvate = phosphonoacetaldehyde + L-alanine</text>
        <dbReference type="Rhea" id="RHEA:17021"/>
        <dbReference type="ChEBI" id="CHEBI:15361"/>
        <dbReference type="ChEBI" id="CHEBI:57418"/>
        <dbReference type="ChEBI" id="CHEBI:57972"/>
        <dbReference type="ChEBI" id="CHEBI:58383"/>
        <dbReference type="EC" id="2.6.1.37"/>
    </reaction>
</comment>
<dbReference type="NCBIfam" id="TIGR03301">
    <property type="entry name" value="PhnW-AepZ"/>
    <property type="match status" value="1"/>
</dbReference>
<evidence type="ECO:0000256" key="1">
    <source>
        <dbReference type="ARBA" id="ARBA00001933"/>
    </source>
</evidence>
<dbReference type="InterPro" id="IPR012703">
    <property type="entry name" value="NH2EtPonate_pyrv_transaminase"/>
</dbReference>
<keyword evidence="4 7" id="KW-0663">Pyridoxal phosphate</keyword>
<dbReference type="EMBL" id="VWXC01000024">
    <property type="protein sequence ID" value="NIG21674.1"/>
    <property type="molecule type" value="Genomic_DNA"/>
</dbReference>
<accession>A0ABX0S106</accession>
<evidence type="ECO:0000313" key="10">
    <source>
        <dbReference type="Proteomes" id="UP001515780"/>
    </source>
</evidence>
<dbReference type="GO" id="GO:0047304">
    <property type="term" value="F:2-aminoethylphosphonate-pyruvate transaminase activity"/>
    <property type="evidence" value="ECO:0007669"/>
    <property type="project" value="UniProtKB-EC"/>
</dbReference>
<dbReference type="Gene3D" id="3.40.640.10">
    <property type="entry name" value="Type I PLP-dependent aspartate aminotransferase-like (Major domain)"/>
    <property type="match status" value="1"/>
</dbReference>
<keyword evidence="10" id="KW-1185">Reference proteome</keyword>
<dbReference type="SUPFAM" id="SSF53383">
    <property type="entry name" value="PLP-dependent transferases"/>
    <property type="match status" value="1"/>
</dbReference>